<comment type="caution">
    <text evidence="1">The sequence shown here is derived from an EMBL/GenBank/DDBJ whole genome shotgun (WGS) entry which is preliminary data.</text>
</comment>
<evidence type="ECO:0000313" key="1">
    <source>
        <dbReference type="EMBL" id="GIG15423.1"/>
    </source>
</evidence>
<sequence>MAVQLIAGYGLRLSELPDVTFGMSRDEVLAAWSGQRLHRPFVCGTSWSVGVDLTGVGIGVSGDDEQRLGLVQVSRLGVFHEPGREGLRPYEPVVFDDVDLFYWPAAEVADFLRACGHEVNEGETGVRITRVLDLDRPAGHGCFTSATLWAPDAAFSR</sequence>
<organism evidence="1 2">
    <name type="scientific">Catellatospora methionotrophica</name>
    <dbReference type="NCBI Taxonomy" id="121620"/>
    <lineage>
        <taxon>Bacteria</taxon>
        <taxon>Bacillati</taxon>
        <taxon>Actinomycetota</taxon>
        <taxon>Actinomycetes</taxon>
        <taxon>Micromonosporales</taxon>
        <taxon>Micromonosporaceae</taxon>
        <taxon>Catellatospora</taxon>
    </lineage>
</organism>
<dbReference type="AlphaFoldDB" id="A0A8J3PGJ1"/>
<gene>
    <name evidence="1" type="ORF">Cme02nite_37550</name>
</gene>
<protein>
    <submittedName>
        <fullName evidence="1">Uncharacterized protein</fullName>
    </submittedName>
</protein>
<evidence type="ECO:0000313" key="2">
    <source>
        <dbReference type="Proteomes" id="UP000660339"/>
    </source>
</evidence>
<reference evidence="1" key="1">
    <citation type="submission" date="2021-01" db="EMBL/GenBank/DDBJ databases">
        <title>Whole genome shotgun sequence of Catellatospora methionotrophica NBRC 14553.</title>
        <authorList>
            <person name="Komaki H."/>
            <person name="Tamura T."/>
        </authorList>
    </citation>
    <scope>NUCLEOTIDE SEQUENCE</scope>
    <source>
        <strain evidence="1">NBRC 14553</strain>
    </source>
</reference>
<name>A0A8J3PGJ1_9ACTN</name>
<proteinExistence type="predicted"/>
<keyword evidence="2" id="KW-1185">Reference proteome</keyword>
<dbReference type="EMBL" id="BONJ01000020">
    <property type="protein sequence ID" value="GIG15423.1"/>
    <property type="molecule type" value="Genomic_DNA"/>
</dbReference>
<accession>A0A8J3PGJ1</accession>
<dbReference type="RefSeq" id="WP_166379839.1">
    <property type="nucleotide sequence ID" value="NZ_BAAATT010000005.1"/>
</dbReference>
<dbReference type="Proteomes" id="UP000660339">
    <property type="component" value="Unassembled WGS sequence"/>
</dbReference>